<dbReference type="KEGG" id="seme:MIZ01_1059"/>
<dbReference type="Proteomes" id="UP001320326">
    <property type="component" value="Chromosome"/>
</dbReference>
<organism evidence="1 2">
    <name type="scientific">Sideroxyarcus emersonii</name>
    <dbReference type="NCBI Taxonomy" id="2764705"/>
    <lineage>
        <taxon>Bacteria</taxon>
        <taxon>Pseudomonadati</taxon>
        <taxon>Pseudomonadota</taxon>
        <taxon>Betaproteobacteria</taxon>
        <taxon>Nitrosomonadales</taxon>
        <taxon>Gallionellaceae</taxon>
        <taxon>Sideroxyarcus</taxon>
    </lineage>
</organism>
<proteinExistence type="predicted"/>
<reference evidence="1 2" key="1">
    <citation type="journal article" date="2022" name="Int. J. Syst. Evol. Microbiol.">
        <title>&lt;i&gt;Sideroxyarcus emersonii&lt;/i&gt; gen. nov. sp. nov., a neutrophilic, microaerobic iron- and thiosulfate-oxidizing bacterium isolated from iron-rich wetland sediment.</title>
        <authorList>
            <person name="Kato S."/>
            <person name="Itoh T."/>
            <person name="Iino T."/>
            <person name="Ohkuma M."/>
        </authorList>
    </citation>
    <scope>NUCLEOTIDE SEQUENCE [LARGE SCALE GENOMIC DNA]</scope>
    <source>
        <strain evidence="1 2">MIZ01</strain>
    </source>
</reference>
<keyword evidence="2" id="KW-1185">Reference proteome</keyword>
<name>A0AAN1X9Y9_9PROT</name>
<accession>A0AAN1X9Y9</accession>
<protein>
    <submittedName>
        <fullName evidence="1">Uncharacterized protein</fullName>
    </submittedName>
</protein>
<gene>
    <name evidence="1" type="ORF">MIZ01_1059</name>
</gene>
<dbReference type="AlphaFoldDB" id="A0AAN1X9Y9"/>
<sequence length="46" mass="5235">MNHCRSKHNSDAAHQLDSGNFIDTTRATHIKFVALQIRHTRIALHA</sequence>
<evidence type="ECO:0000313" key="1">
    <source>
        <dbReference type="EMBL" id="BCK87287.1"/>
    </source>
</evidence>
<dbReference type="EMBL" id="AP023423">
    <property type="protein sequence ID" value="BCK87287.1"/>
    <property type="molecule type" value="Genomic_DNA"/>
</dbReference>
<evidence type="ECO:0000313" key="2">
    <source>
        <dbReference type="Proteomes" id="UP001320326"/>
    </source>
</evidence>